<keyword evidence="4 8" id="KW-0547">Nucleotide-binding</keyword>
<dbReference type="EC" id="6.1.1.4" evidence="8"/>
<evidence type="ECO:0000259" key="9">
    <source>
        <dbReference type="Pfam" id="PF00133"/>
    </source>
</evidence>
<dbReference type="GO" id="GO:0006429">
    <property type="term" value="P:leucyl-tRNA aminoacylation"/>
    <property type="evidence" value="ECO:0007669"/>
    <property type="project" value="UniProtKB-UniRule"/>
</dbReference>
<feature type="short sequence motif" description="'KMSKS' region" evidence="8">
    <location>
        <begin position="642"/>
        <end position="646"/>
    </location>
</feature>
<dbReference type="SUPFAM" id="SSF52374">
    <property type="entry name" value="Nucleotidylyl transferase"/>
    <property type="match status" value="1"/>
</dbReference>
<dbReference type="HAMAP" id="MF_00049_A">
    <property type="entry name" value="Leu_tRNA_synth_A"/>
    <property type="match status" value="1"/>
</dbReference>
<dbReference type="NCBIfam" id="TIGR00395">
    <property type="entry name" value="leuS_arch"/>
    <property type="match status" value="1"/>
</dbReference>
<keyword evidence="12" id="KW-1185">Reference proteome</keyword>
<dbReference type="Gene3D" id="3.40.50.620">
    <property type="entry name" value="HUPs"/>
    <property type="match status" value="1"/>
</dbReference>
<evidence type="ECO:0000256" key="7">
    <source>
        <dbReference type="ARBA" id="ARBA00023146"/>
    </source>
</evidence>
<dbReference type="Gene3D" id="3.90.740.10">
    <property type="entry name" value="Valyl/Leucyl/Isoleucyl-tRNA synthetase, editing domain"/>
    <property type="match status" value="1"/>
</dbReference>
<dbReference type="OrthoDB" id="23906at2157"/>
<evidence type="ECO:0000313" key="12">
    <source>
        <dbReference type="Proteomes" id="UP000610960"/>
    </source>
</evidence>
<dbReference type="EMBL" id="BMNL01000003">
    <property type="protein sequence ID" value="GGP22007.1"/>
    <property type="molecule type" value="Genomic_DNA"/>
</dbReference>
<comment type="similarity">
    <text evidence="1 8">Belongs to the class-I aminoacyl-tRNA synthetase family.</text>
</comment>
<dbReference type="GO" id="GO:0005524">
    <property type="term" value="F:ATP binding"/>
    <property type="evidence" value="ECO:0007669"/>
    <property type="project" value="UniProtKB-UniRule"/>
</dbReference>
<evidence type="ECO:0000256" key="4">
    <source>
        <dbReference type="ARBA" id="ARBA00022741"/>
    </source>
</evidence>
<dbReference type="Gene3D" id="3.30.2320.20">
    <property type="entry name" value="Class I aminoacyl-tRNA synthetases (RS)"/>
    <property type="match status" value="1"/>
</dbReference>
<evidence type="ECO:0000256" key="5">
    <source>
        <dbReference type="ARBA" id="ARBA00022840"/>
    </source>
</evidence>
<dbReference type="Pfam" id="PF08264">
    <property type="entry name" value="Anticodon_1"/>
    <property type="match status" value="1"/>
</dbReference>
<feature type="domain" description="Methionyl/Valyl/Leucyl/Isoleucyl-tRNA synthetase anticodon-binding" evidence="10">
    <location>
        <begin position="721"/>
        <end position="848"/>
    </location>
</feature>
<dbReference type="InterPro" id="IPR002300">
    <property type="entry name" value="aa-tRNA-synth_Ia"/>
</dbReference>
<proteinExistence type="inferred from homology"/>
<dbReference type="SUPFAM" id="SSF50677">
    <property type="entry name" value="ValRS/IleRS/LeuRS editing domain"/>
    <property type="match status" value="1"/>
</dbReference>
<dbReference type="NCBIfam" id="NF008957">
    <property type="entry name" value="PRK12300.1"/>
    <property type="match status" value="1"/>
</dbReference>
<dbReference type="PANTHER" id="PTHR45794">
    <property type="entry name" value="LEUCYL-TRNA SYNTHETASE"/>
    <property type="match status" value="1"/>
</dbReference>
<comment type="subcellular location">
    <subcellularLocation>
        <location evidence="8">Cytoplasm</location>
    </subcellularLocation>
</comment>
<keyword evidence="3 8" id="KW-0436">Ligase</keyword>
<dbReference type="InterPro" id="IPR009080">
    <property type="entry name" value="tRNAsynth_Ia_anticodon-bd"/>
</dbReference>
<keyword evidence="2 8" id="KW-0963">Cytoplasm</keyword>
<evidence type="ECO:0000313" key="11">
    <source>
        <dbReference type="EMBL" id="GGP22007.1"/>
    </source>
</evidence>
<sequence>MLEISRKWQKEWYSQGIFEGKIDDGKPKFFITVPYPYVQGPPHIGHGRTFTISDIVARLKRMQGYNVLFPIAWHITGTPIQSVADRISKGDSEIKSLYEWYVGIYIKDKEEVSRVIESFKDPWNIAKFFAGHYEEDLKMLGPSMDFTRQFTTGDPEYSSFIIWQYYKLRELGFIARGKHSVLFAPAEGQAVGEHDIRGGDEINIEMLEFNLVKFRWGDKYLVAATFRPETIFGATNIWVNPAAAYVEARVNGETWIVSKQAAWKLSYQDKEVKVIRELRGRELLGVQAINPVTGALLYVLPASFVDDDTGTGIVYSVPAHAPFDYVALMDLARIDDEFGRIARAISPVGIIRVEGYGEWPAADIVGRMGIHSQEERGKLEEATKAIYRDEYYSGVMRDNTPFPGVKVSEAKERVIQLLREKGAWDVMYETEPRLIYTRGGNRVIVAVIRDQWFLNYGHPEWKPRIREALESMKIIPSSYRVNFESTVNWLGMRPCARKRGLGTRLPWDNEWIIESLSDSTIYMAFYTVARHVKEGEASKVLSELASKVIDSNGSDEDSLRKLLSFYDYVFLGEGQPLILPEVARRAREEFSYWYPVDQRHSGIDLIGNHLSFFIAHHAAIFPREMWPRSITLNNFVIRNGQKMSRSLGNVLPLREAVGSYPPDMVRLYVAYEADLENLLDWKDKEVDVVLSRLMTFWRVANEIISMPAESMSEHKPSLPSEWLLNKVDKALLSAPSLIDGMRIREYVLDSFFNMLNAVEVYMELKDGLPESKAVLREFLRRWLVLLSPLMPHLTEELWHRLGNSSMLSLERWIVPAREPSDAAERAVGVVFKTIDDARELLRIKGKARAIHVYVGPSDELYDLMRSISSKMAERKDVGAIIRELTGDPRFSSVKQRIPDLARRMINGQLPRDVVDREVEVSAFNYFKPVMERRLGVDVVIHDALNPGSDLGGKAKAALPGRPSIFIE</sequence>
<name>A0A830GVG5_9CREN</name>
<evidence type="ECO:0000256" key="1">
    <source>
        <dbReference type="ARBA" id="ARBA00005594"/>
    </source>
</evidence>
<comment type="catalytic activity">
    <reaction evidence="8">
        <text>tRNA(Leu) + L-leucine + ATP = L-leucyl-tRNA(Leu) + AMP + diphosphate</text>
        <dbReference type="Rhea" id="RHEA:11688"/>
        <dbReference type="Rhea" id="RHEA-COMP:9613"/>
        <dbReference type="Rhea" id="RHEA-COMP:9622"/>
        <dbReference type="ChEBI" id="CHEBI:30616"/>
        <dbReference type="ChEBI" id="CHEBI:33019"/>
        <dbReference type="ChEBI" id="CHEBI:57427"/>
        <dbReference type="ChEBI" id="CHEBI:78442"/>
        <dbReference type="ChEBI" id="CHEBI:78494"/>
        <dbReference type="ChEBI" id="CHEBI:456215"/>
        <dbReference type="EC" id="6.1.1.4"/>
    </reaction>
</comment>
<evidence type="ECO:0000256" key="2">
    <source>
        <dbReference type="ARBA" id="ARBA00022490"/>
    </source>
</evidence>
<dbReference type="GO" id="GO:0005737">
    <property type="term" value="C:cytoplasm"/>
    <property type="evidence" value="ECO:0007669"/>
    <property type="project" value="UniProtKB-SubCell"/>
</dbReference>
<accession>A0A830GVG5</accession>
<keyword evidence="7 8" id="KW-0030">Aminoacyl-tRNA synthetase</keyword>
<dbReference type="Gene3D" id="1.10.730.10">
    <property type="entry name" value="Isoleucyl-tRNA Synthetase, Domain 1"/>
    <property type="match status" value="1"/>
</dbReference>
<comment type="caution">
    <text evidence="11">The sequence shown here is derived from an EMBL/GenBank/DDBJ whole genome shotgun (WGS) entry which is preliminary data.</text>
</comment>
<dbReference type="Pfam" id="PF00133">
    <property type="entry name" value="tRNA-synt_1"/>
    <property type="match status" value="1"/>
</dbReference>
<dbReference type="InterPro" id="IPR009008">
    <property type="entry name" value="Val/Leu/Ile-tRNA-synth_edit"/>
</dbReference>
<organism evidence="11 12">
    <name type="scientific">Thermocladium modestius</name>
    <dbReference type="NCBI Taxonomy" id="62609"/>
    <lineage>
        <taxon>Archaea</taxon>
        <taxon>Thermoproteota</taxon>
        <taxon>Thermoprotei</taxon>
        <taxon>Thermoproteales</taxon>
        <taxon>Thermoproteaceae</taxon>
        <taxon>Thermocladium</taxon>
    </lineage>
</organism>
<dbReference type="InterPro" id="IPR004493">
    <property type="entry name" value="Leu-tRNA-synth_Ia_arc/euk"/>
</dbReference>
<dbReference type="GO" id="GO:0002161">
    <property type="term" value="F:aminoacyl-tRNA deacylase activity"/>
    <property type="evidence" value="ECO:0007669"/>
    <property type="project" value="InterPro"/>
</dbReference>
<evidence type="ECO:0000256" key="6">
    <source>
        <dbReference type="ARBA" id="ARBA00022917"/>
    </source>
</evidence>
<dbReference type="InterPro" id="IPR020791">
    <property type="entry name" value="Leu-tRNA-lgase_arc"/>
</dbReference>
<feature type="domain" description="Aminoacyl-tRNA synthetase class Ia" evidence="9">
    <location>
        <begin position="7"/>
        <end position="674"/>
    </location>
</feature>
<dbReference type="RefSeq" id="WP_188596895.1">
    <property type="nucleotide sequence ID" value="NZ_BMNL01000003.1"/>
</dbReference>
<reference evidence="11" key="2">
    <citation type="submission" date="2020-09" db="EMBL/GenBank/DDBJ databases">
        <authorList>
            <person name="Sun Q."/>
            <person name="Ohkuma M."/>
        </authorList>
    </citation>
    <scope>NUCLEOTIDE SEQUENCE</scope>
    <source>
        <strain evidence="11">JCM 10088</strain>
    </source>
</reference>
<dbReference type="GO" id="GO:0004823">
    <property type="term" value="F:leucine-tRNA ligase activity"/>
    <property type="evidence" value="ECO:0007669"/>
    <property type="project" value="UniProtKB-UniRule"/>
</dbReference>
<dbReference type="Gene3D" id="1.10.10.720">
    <property type="entry name" value="leucyl-tRNA synthetase"/>
    <property type="match status" value="1"/>
</dbReference>
<reference evidence="11" key="1">
    <citation type="journal article" date="2014" name="Int. J. Syst. Evol. Microbiol.">
        <title>Complete genome sequence of Corynebacterium casei LMG S-19264T (=DSM 44701T), isolated from a smear-ripened cheese.</title>
        <authorList>
            <consortium name="US DOE Joint Genome Institute (JGI-PGF)"/>
            <person name="Walter F."/>
            <person name="Albersmeier A."/>
            <person name="Kalinowski J."/>
            <person name="Ruckert C."/>
        </authorList>
    </citation>
    <scope>NUCLEOTIDE SEQUENCE</scope>
    <source>
        <strain evidence="11">JCM 10088</strain>
    </source>
</reference>
<dbReference type="AlphaFoldDB" id="A0A830GVG5"/>
<dbReference type="PANTHER" id="PTHR45794:SF1">
    <property type="entry name" value="LEUCINE--TRNA LIGASE, CYTOPLASMIC"/>
    <property type="match status" value="1"/>
</dbReference>
<gene>
    <name evidence="8" type="primary">leuS</name>
    <name evidence="11" type="ORF">GCM10007981_16410</name>
</gene>
<dbReference type="Proteomes" id="UP000610960">
    <property type="component" value="Unassembled WGS sequence"/>
</dbReference>
<dbReference type="SUPFAM" id="SSF47323">
    <property type="entry name" value="Anticodon-binding domain of a subclass of class I aminoacyl-tRNA synthetases"/>
    <property type="match status" value="1"/>
</dbReference>
<evidence type="ECO:0000256" key="8">
    <source>
        <dbReference type="HAMAP-Rule" id="MF_00049"/>
    </source>
</evidence>
<keyword evidence="5 8" id="KW-0067">ATP-binding</keyword>
<evidence type="ECO:0000259" key="10">
    <source>
        <dbReference type="Pfam" id="PF08264"/>
    </source>
</evidence>
<dbReference type="InterPro" id="IPR014729">
    <property type="entry name" value="Rossmann-like_a/b/a_fold"/>
</dbReference>
<dbReference type="InterPro" id="IPR013155">
    <property type="entry name" value="M/V/L/I-tRNA-synth_anticd-bd"/>
</dbReference>
<evidence type="ECO:0000256" key="3">
    <source>
        <dbReference type="ARBA" id="ARBA00022598"/>
    </source>
</evidence>
<keyword evidence="6 8" id="KW-0648">Protein biosynthesis</keyword>
<comment type="caution">
    <text evidence="8">Lacks conserved residue(s) required for the propagation of feature annotation.</text>
</comment>
<protein>
    <recommendedName>
        <fullName evidence="8">Leucine--tRNA ligase</fullName>
        <ecNumber evidence="8">6.1.1.4</ecNumber>
    </recommendedName>
    <alternativeName>
        <fullName evidence="8">Leucyl-tRNA synthetase</fullName>
        <shortName evidence="8">LeuRS</shortName>
    </alternativeName>
</protein>